<dbReference type="EMBL" id="BTRK01000005">
    <property type="protein sequence ID" value="GMR55704.1"/>
    <property type="molecule type" value="Genomic_DNA"/>
</dbReference>
<dbReference type="InterPro" id="IPR026082">
    <property type="entry name" value="ABCA"/>
</dbReference>
<feature type="transmembrane region" description="Helical" evidence="5">
    <location>
        <begin position="121"/>
        <end position="145"/>
    </location>
</feature>
<evidence type="ECO:0000256" key="4">
    <source>
        <dbReference type="ARBA" id="ARBA00023136"/>
    </source>
</evidence>
<keyword evidence="3 5" id="KW-1133">Transmembrane helix</keyword>
<keyword evidence="4 5" id="KW-0472">Membrane</keyword>
<name>A0AAN5D4X5_9BILA</name>
<keyword evidence="8" id="KW-1185">Reference proteome</keyword>
<sequence length="184" mass="20422">GTTSVADSAGNIRSRDAPFVDLKYTTFGFSFLQETVEKALREMMADDGNGKAVDDIGAYAQQEPYPCYTKDTFNVTLFLAIFVVLSWMVPSALLVKNIVYEKEQRLKELMRIMGLGDSIHFLSWALISLALNALSILIICSLLKWGEILPECDISLLLSFLFLFALASIAQSLLLSTFFSNANI</sequence>
<comment type="subcellular location">
    <subcellularLocation>
        <location evidence="1">Membrane</location>
        <topology evidence="1">Multi-pass membrane protein</topology>
    </subcellularLocation>
</comment>
<dbReference type="InterPro" id="IPR013525">
    <property type="entry name" value="ABC2_TM"/>
</dbReference>
<gene>
    <name evidence="7" type="ORF">PMAYCL1PPCAC_25899</name>
</gene>
<feature type="non-terminal residue" evidence="7">
    <location>
        <position position="184"/>
    </location>
</feature>
<dbReference type="Proteomes" id="UP001328107">
    <property type="component" value="Unassembled WGS sequence"/>
</dbReference>
<proteinExistence type="predicted"/>
<dbReference type="PANTHER" id="PTHR19229">
    <property type="entry name" value="ATP-BINDING CASSETTE TRANSPORTER SUBFAMILY A ABCA"/>
    <property type="match status" value="1"/>
</dbReference>
<feature type="transmembrane region" description="Helical" evidence="5">
    <location>
        <begin position="157"/>
        <end position="179"/>
    </location>
</feature>
<dbReference type="AlphaFoldDB" id="A0AAN5D4X5"/>
<feature type="non-terminal residue" evidence="7">
    <location>
        <position position="1"/>
    </location>
</feature>
<dbReference type="GO" id="GO:0140359">
    <property type="term" value="F:ABC-type transporter activity"/>
    <property type="evidence" value="ECO:0007669"/>
    <property type="project" value="InterPro"/>
</dbReference>
<dbReference type="Pfam" id="PF12698">
    <property type="entry name" value="ABC2_membrane_3"/>
    <property type="match status" value="1"/>
</dbReference>
<evidence type="ECO:0000313" key="7">
    <source>
        <dbReference type="EMBL" id="GMR55704.1"/>
    </source>
</evidence>
<dbReference type="PANTHER" id="PTHR19229:SF260">
    <property type="entry name" value="ABC TRANSPORTER DOMAIN-CONTAINING PROTEIN"/>
    <property type="match status" value="1"/>
</dbReference>
<comment type="caution">
    <text evidence="7">The sequence shown here is derived from an EMBL/GenBank/DDBJ whole genome shotgun (WGS) entry which is preliminary data.</text>
</comment>
<feature type="domain" description="ABC-2 type transporter transmembrane" evidence="6">
    <location>
        <begin position="72"/>
        <end position="182"/>
    </location>
</feature>
<reference evidence="8" key="1">
    <citation type="submission" date="2022-10" db="EMBL/GenBank/DDBJ databases">
        <title>Genome assembly of Pristionchus species.</title>
        <authorList>
            <person name="Yoshida K."/>
            <person name="Sommer R.J."/>
        </authorList>
    </citation>
    <scope>NUCLEOTIDE SEQUENCE [LARGE SCALE GENOMIC DNA]</scope>
    <source>
        <strain evidence="8">RS5460</strain>
    </source>
</reference>
<evidence type="ECO:0000313" key="8">
    <source>
        <dbReference type="Proteomes" id="UP001328107"/>
    </source>
</evidence>
<organism evidence="7 8">
    <name type="scientific">Pristionchus mayeri</name>
    <dbReference type="NCBI Taxonomy" id="1317129"/>
    <lineage>
        <taxon>Eukaryota</taxon>
        <taxon>Metazoa</taxon>
        <taxon>Ecdysozoa</taxon>
        <taxon>Nematoda</taxon>
        <taxon>Chromadorea</taxon>
        <taxon>Rhabditida</taxon>
        <taxon>Rhabditina</taxon>
        <taxon>Diplogasteromorpha</taxon>
        <taxon>Diplogasteroidea</taxon>
        <taxon>Neodiplogasteridae</taxon>
        <taxon>Pristionchus</taxon>
    </lineage>
</organism>
<evidence type="ECO:0000256" key="2">
    <source>
        <dbReference type="ARBA" id="ARBA00022692"/>
    </source>
</evidence>
<dbReference type="GO" id="GO:0016020">
    <property type="term" value="C:membrane"/>
    <property type="evidence" value="ECO:0007669"/>
    <property type="project" value="UniProtKB-SubCell"/>
</dbReference>
<evidence type="ECO:0000256" key="1">
    <source>
        <dbReference type="ARBA" id="ARBA00004141"/>
    </source>
</evidence>
<protein>
    <recommendedName>
        <fullName evidence="6">ABC-2 type transporter transmembrane domain-containing protein</fullName>
    </recommendedName>
</protein>
<feature type="transmembrane region" description="Helical" evidence="5">
    <location>
        <begin position="75"/>
        <end position="100"/>
    </location>
</feature>
<evidence type="ECO:0000259" key="6">
    <source>
        <dbReference type="Pfam" id="PF12698"/>
    </source>
</evidence>
<accession>A0AAN5D4X5</accession>
<dbReference type="GO" id="GO:0005319">
    <property type="term" value="F:lipid transporter activity"/>
    <property type="evidence" value="ECO:0007669"/>
    <property type="project" value="TreeGrafter"/>
</dbReference>
<evidence type="ECO:0000256" key="5">
    <source>
        <dbReference type="SAM" id="Phobius"/>
    </source>
</evidence>
<keyword evidence="2 5" id="KW-0812">Transmembrane</keyword>
<evidence type="ECO:0000256" key="3">
    <source>
        <dbReference type="ARBA" id="ARBA00022989"/>
    </source>
</evidence>